<dbReference type="Pfam" id="PF15698">
    <property type="entry name" value="Phosphatase"/>
    <property type="match status" value="1"/>
</dbReference>
<dbReference type="InterPro" id="IPR031423">
    <property type="entry name" value="Phosphatase_SCO2771"/>
</dbReference>
<name>A0A6J6WTR7_9ZZZZ</name>
<gene>
    <name evidence="2" type="ORF">UFOPK2925_01159</name>
</gene>
<accession>A0A6J6WTR7</accession>
<organism evidence="2">
    <name type="scientific">freshwater metagenome</name>
    <dbReference type="NCBI Taxonomy" id="449393"/>
    <lineage>
        <taxon>unclassified sequences</taxon>
        <taxon>metagenomes</taxon>
        <taxon>ecological metagenomes</taxon>
    </lineage>
</organism>
<reference evidence="2" key="1">
    <citation type="submission" date="2020-05" db="EMBL/GenBank/DDBJ databases">
        <authorList>
            <person name="Chiriac C."/>
            <person name="Salcher M."/>
            <person name="Ghai R."/>
            <person name="Kavagutti S V."/>
        </authorList>
    </citation>
    <scope>NUCLEOTIDE SEQUENCE</scope>
</reference>
<sequence>MNRRPAHLGDGPEQQGRPRSTHVASERSKSTSVDEEILRSHLAGRHELFGFAETQSLIRRVVAGTPEALLGMDRFIDLTDGVVEATARHIWGWRARDAAAWTDPHCTIAGMRAASVRILDVSRRGGVIAFATGRPASLLPLYANLARLAASQGAEIFGDLEFDDLKYSSPEYSSPEYSSIASATFSVAGNPRARLVWQNGVALVESGGNLISDTAMRAADALFAGSETPDLVVADRGFAGTAIELGSEVVAFADLDAIALGVAAARGLPVTIVPVQEQRPPHSYRVLSALVDVSGDGLNQPG</sequence>
<dbReference type="AlphaFoldDB" id="A0A6J6WTR7"/>
<proteinExistence type="predicted"/>
<evidence type="ECO:0000256" key="1">
    <source>
        <dbReference type="SAM" id="MobiDB-lite"/>
    </source>
</evidence>
<evidence type="ECO:0000313" key="2">
    <source>
        <dbReference type="EMBL" id="CAB4786654.1"/>
    </source>
</evidence>
<feature type="region of interest" description="Disordered" evidence="1">
    <location>
        <begin position="1"/>
        <end position="35"/>
    </location>
</feature>
<dbReference type="EMBL" id="CAEZZU010000184">
    <property type="protein sequence ID" value="CAB4786654.1"/>
    <property type="molecule type" value="Genomic_DNA"/>
</dbReference>
<protein>
    <submittedName>
        <fullName evidence="2">Unannotated protein</fullName>
    </submittedName>
</protein>